<dbReference type="Pfam" id="PF13302">
    <property type="entry name" value="Acetyltransf_3"/>
    <property type="match status" value="1"/>
</dbReference>
<dbReference type="PANTHER" id="PTHR43792">
    <property type="entry name" value="GNAT FAMILY, PUTATIVE (AFU_ORTHOLOGUE AFUA_3G00765)-RELATED-RELATED"/>
    <property type="match status" value="1"/>
</dbReference>
<evidence type="ECO:0000259" key="1">
    <source>
        <dbReference type="Pfam" id="PF13302"/>
    </source>
</evidence>
<dbReference type="InterPro" id="IPR016181">
    <property type="entry name" value="Acyl_CoA_acyltransferase"/>
</dbReference>
<dbReference type="SUPFAM" id="SSF55729">
    <property type="entry name" value="Acyl-CoA N-acyltransferases (Nat)"/>
    <property type="match status" value="1"/>
</dbReference>
<accession>A0A9W9QDD3</accession>
<keyword evidence="3" id="KW-1185">Reference proteome</keyword>
<feature type="domain" description="N-acetyltransferase" evidence="1">
    <location>
        <begin position="5"/>
        <end position="162"/>
    </location>
</feature>
<organism evidence="2 3">
    <name type="scientific">Penicillium atrosanguineum</name>
    <dbReference type="NCBI Taxonomy" id="1132637"/>
    <lineage>
        <taxon>Eukaryota</taxon>
        <taxon>Fungi</taxon>
        <taxon>Dikarya</taxon>
        <taxon>Ascomycota</taxon>
        <taxon>Pezizomycotina</taxon>
        <taxon>Eurotiomycetes</taxon>
        <taxon>Eurotiomycetidae</taxon>
        <taxon>Eurotiales</taxon>
        <taxon>Aspergillaceae</taxon>
        <taxon>Penicillium</taxon>
    </lineage>
</organism>
<name>A0A9W9QDD3_9EURO</name>
<protein>
    <submittedName>
        <fullName evidence="2">GNAT family acetyltransferase</fullName>
    </submittedName>
</protein>
<sequence>MKTPRLQLVRLTEDHLYGYHAIWSDKHATRWSSHGYCKTVEDSKKWMSSLLLSNNPNGDNFAVIIRSDIDPDKLPEQDDGIESKLLQPGAFIGWVGTWSVLPTPEVGYIFHPDAWGYGFATEALQGFVTMFWELKLQYNTLDAVCDSQNAASVSVLAKCGFVLEESTKEDYTLPWMDPPLRDSVRFRVKRSIKINMWCLAR</sequence>
<dbReference type="Gene3D" id="3.40.630.30">
    <property type="match status" value="1"/>
</dbReference>
<reference evidence="2" key="2">
    <citation type="journal article" date="2023" name="IMA Fungus">
        <title>Comparative genomic study of the Penicillium genus elucidates a diverse pangenome and 15 lateral gene transfer events.</title>
        <authorList>
            <person name="Petersen C."/>
            <person name="Sorensen T."/>
            <person name="Nielsen M.R."/>
            <person name="Sondergaard T.E."/>
            <person name="Sorensen J.L."/>
            <person name="Fitzpatrick D.A."/>
            <person name="Frisvad J.C."/>
            <person name="Nielsen K.L."/>
        </authorList>
    </citation>
    <scope>NUCLEOTIDE SEQUENCE</scope>
    <source>
        <strain evidence="2">IBT 21472</strain>
    </source>
</reference>
<dbReference type="PANTHER" id="PTHR43792:SF1">
    <property type="entry name" value="N-ACETYLTRANSFERASE DOMAIN-CONTAINING PROTEIN"/>
    <property type="match status" value="1"/>
</dbReference>
<comment type="caution">
    <text evidence="2">The sequence shown here is derived from an EMBL/GenBank/DDBJ whole genome shotgun (WGS) entry which is preliminary data.</text>
</comment>
<evidence type="ECO:0000313" key="3">
    <source>
        <dbReference type="Proteomes" id="UP001147746"/>
    </source>
</evidence>
<dbReference type="InterPro" id="IPR051531">
    <property type="entry name" value="N-acetyltransferase"/>
</dbReference>
<reference evidence="2" key="1">
    <citation type="submission" date="2022-12" db="EMBL/GenBank/DDBJ databases">
        <authorList>
            <person name="Petersen C."/>
        </authorList>
    </citation>
    <scope>NUCLEOTIDE SEQUENCE</scope>
    <source>
        <strain evidence="2">IBT 21472</strain>
    </source>
</reference>
<dbReference type="EMBL" id="JAPZBO010000001">
    <property type="protein sequence ID" value="KAJ5330894.1"/>
    <property type="molecule type" value="Genomic_DNA"/>
</dbReference>
<dbReference type="AlphaFoldDB" id="A0A9W9QDD3"/>
<evidence type="ECO:0000313" key="2">
    <source>
        <dbReference type="EMBL" id="KAJ5330894.1"/>
    </source>
</evidence>
<dbReference type="InterPro" id="IPR000182">
    <property type="entry name" value="GNAT_dom"/>
</dbReference>
<dbReference type="GO" id="GO:0016747">
    <property type="term" value="F:acyltransferase activity, transferring groups other than amino-acyl groups"/>
    <property type="evidence" value="ECO:0007669"/>
    <property type="project" value="InterPro"/>
</dbReference>
<dbReference type="Proteomes" id="UP001147746">
    <property type="component" value="Unassembled WGS sequence"/>
</dbReference>
<gene>
    <name evidence="2" type="ORF">N7476_000677</name>
</gene>
<dbReference type="OrthoDB" id="4072826at2759"/>
<proteinExistence type="predicted"/>